<dbReference type="InterPro" id="IPR036273">
    <property type="entry name" value="CRAL/TRIO_N_dom_sf"/>
</dbReference>
<dbReference type="InterPro" id="IPR011074">
    <property type="entry name" value="CRAL/TRIO_N_dom"/>
</dbReference>
<dbReference type="KEGG" id="smo:SELMODRAFT_93038"/>
<keyword evidence="3" id="KW-0653">Protein transport</keyword>
<comment type="subcellular location">
    <subcellularLocation>
        <location evidence="1">Cell membrane</location>
        <topology evidence="1">Peripheral membrane protein</topology>
    </subcellularLocation>
    <subcellularLocation>
        <location evidence="2">Golgi apparatus membrane</location>
        <topology evidence="2">Peripheral membrane protein</topology>
    </subcellularLocation>
</comment>
<evidence type="ECO:0000313" key="7">
    <source>
        <dbReference type="EMBL" id="EFJ28804.1"/>
    </source>
</evidence>
<evidence type="ECO:0000256" key="4">
    <source>
        <dbReference type="ARBA" id="ARBA00023034"/>
    </source>
</evidence>
<dbReference type="InterPro" id="IPR001251">
    <property type="entry name" value="CRAL-TRIO_dom"/>
</dbReference>
<dbReference type="FunFam" id="3.40.525.10:FF:000011">
    <property type="entry name" value="SEC14 cytosolic factor"/>
    <property type="match status" value="1"/>
</dbReference>
<dbReference type="GO" id="GO:0005886">
    <property type="term" value="C:plasma membrane"/>
    <property type="evidence" value="ECO:0007669"/>
    <property type="project" value="UniProtKB-SubCell"/>
</dbReference>
<dbReference type="PROSITE" id="PS50191">
    <property type="entry name" value="CRAL_TRIO"/>
    <property type="match status" value="1"/>
</dbReference>
<dbReference type="Gramene" id="EFJ28804">
    <property type="protein sequence ID" value="EFJ28804"/>
    <property type="gene ID" value="SELMODRAFT_93038"/>
</dbReference>
<dbReference type="eggNOG" id="KOG1471">
    <property type="taxonomic scope" value="Eukaryota"/>
</dbReference>
<dbReference type="GO" id="GO:0000139">
    <property type="term" value="C:Golgi membrane"/>
    <property type="evidence" value="ECO:0007669"/>
    <property type="project" value="UniProtKB-SubCell"/>
</dbReference>
<dbReference type="Pfam" id="PF00650">
    <property type="entry name" value="CRAL_TRIO"/>
    <property type="match status" value="1"/>
</dbReference>
<evidence type="ECO:0000256" key="1">
    <source>
        <dbReference type="ARBA" id="ARBA00004202"/>
    </source>
</evidence>
<comment type="similarity">
    <text evidence="5">Belongs to the SFH family.</text>
</comment>
<dbReference type="Gene3D" id="3.40.525.10">
    <property type="entry name" value="CRAL-TRIO lipid binding domain"/>
    <property type="match status" value="1"/>
</dbReference>
<dbReference type="AlphaFoldDB" id="D8RF39"/>
<dbReference type="EMBL" id="GL377578">
    <property type="protein sequence ID" value="EFJ28804.1"/>
    <property type="molecule type" value="Genomic_DNA"/>
</dbReference>
<dbReference type="GO" id="GO:0006892">
    <property type="term" value="P:post-Golgi vesicle-mediated transport"/>
    <property type="evidence" value="ECO:0000318"/>
    <property type="project" value="GO_Central"/>
</dbReference>
<proteinExistence type="inferred from homology"/>
<dbReference type="InParanoid" id="D8RF39"/>
<dbReference type="SUPFAM" id="SSF46938">
    <property type="entry name" value="CRAL/TRIO N-terminal domain"/>
    <property type="match status" value="1"/>
</dbReference>
<keyword evidence="4" id="KW-0333">Golgi apparatus</keyword>
<dbReference type="HOGENOM" id="CLU_014001_0_0_1"/>
<accession>D8RF39</accession>
<dbReference type="InterPro" id="IPR051026">
    <property type="entry name" value="PI/PC_transfer"/>
</dbReference>
<sequence>MLVRFLCCGFPPGAQDAVAIFRADRLAAAQEESLEKDSEDERKGKTKMATLKAIASKKFRSSLKRRGKRRPDARSQSLSIEDIRDAEEETSVEAFRAALAVENLLPADHDDYYTLLRFLKARRFDLEKAKQMWADMLQWRRENGVDTIEEDFHFKELEEVRKYYPQGHHGVDKEGRPVYIERIGKVEPNKLMQVTTLERYLKYHVVEFERTIKKKFPACSAAAKRHIDSTTTILDVAGVSLKNFSKPARDLIINIQKIDGDNYPETLHRMFIINAGPGFKLVWNTIRGFLDPKTATKISVLGNKFRSKLLEFARITYACVNLDSQLPDFLGGTCICSGDGGCLRSDKGPWKDPAILKVCVKCC</sequence>
<dbReference type="InterPro" id="IPR036865">
    <property type="entry name" value="CRAL-TRIO_dom_sf"/>
</dbReference>
<dbReference type="SMART" id="SM00516">
    <property type="entry name" value="SEC14"/>
    <property type="match status" value="1"/>
</dbReference>
<dbReference type="OMA" id="YRQIDPF"/>
<name>D8RF39_SELML</name>
<keyword evidence="8" id="KW-1185">Reference proteome</keyword>
<dbReference type="GO" id="GO:0015031">
    <property type="term" value="P:protein transport"/>
    <property type="evidence" value="ECO:0007669"/>
    <property type="project" value="UniProtKB-KW"/>
</dbReference>
<organism evidence="8">
    <name type="scientific">Selaginella moellendorffii</name>
    <name type="common">Spikemoss</name>
    <dbReference type="NCBI Taxonomy" id="88036"/>
    <lineage>
        <taxon>Eukaryota</taxon>
        <taxon>Viridiplantae</taxon>
        <taxon>Streptophyta</taxon>
        <taxon>Embryophyta</taxon>
        <taxon>Tracheophyta</taxon>
        <taxon>Lycopodiopsida</taxon>
        <taxon>Selaginellales</taxon>
        <taxon>Selaginellaceae</taxon>
        <taxon>Selaginella</taxon>
    </lineage>
</organism>
<dbReference type="SMART" id="SM01100">
    <property type="entry name" value="CRAL_TRIO_N"/>
    <property type="match status" value="1"/>
</dbReference>
<gene>
    <name evidence="7" type="ORF">SELMODRAFT_93038</name>
</gene>
<feature type="domain" description="CRAL-TRIO" evidence="6">
    <location>
        <begin position="156"/>
        <end position="338"/>
    </location>
</feature>
<evidence type="ECO:0000256" key="5">
    <source>
        <dbReference type="ARBA" id="ARBA00038020"/>
    </source>
</evidence>
<keyword evidence="3" id="KW-0813">Transport</keyword>
<dbReference type="CDD" id="cd00170">
    <property type="entry name" value="SEC14"/>
    <property type="match status" value="1"/>
</dbReference>
<dbReference type="FunCoup" id="D8RF39">
    <property type="interactions" value="2462"/>
</dbReference>
<evidence type="ECO:0000256" key="2">
    <source>
        <dbReference type="ARBA" id="ARBA00004395"/>
    </source>
</evidence>
<dbReference type="PANTHER" id="PTHR45657">
    <property type="entry name" value="CRAL-TRIO DOMAIN-CONTAINING PROTEIN YKL091C-RELATED"/>
    <property type="match status" value="1"/>
</dbReference>
<protein>
    <recommendedName>
        <fullName evidence="6">CRAL-TRIO domain-containing protein</fullName>
    </recommendedName>
</protein>
<dbReference type="Gene3D" id="1.10.8.20">
    <property type="entry name" value="N-terminal domain of phosphatidylinositol transfer protein sec14p"/>
    <property type="match status" value="1"/>
</dbReference>
<reference evidence="7 8" key="1">
    <citation type="journal article" date="2011" name="Science">
        <title>The Selaginella genome identifies genetic changes associated with the evolution of vascular plants.</title>
        <authorList>
            <person name="Banks J.A."/>
            <person name="Nishiyama T."/>
            <person name="Hasebe M."/>
            <person name="Bowman J.L."/>
            <person name="Gribskov M."/>
            <person name="dePamphilis C."/>
            <person name="Albert V.A."/>
            <person name="Aono N."/>
            <person name="Aoyama T."/>
            <person name="Ambrose B.A."/>
            <person name="Ashton N.W."/>
            <person name="Axtell M.J."/>
            <person name="Barker E."/>
            <person name="Barker M.S."/>
            <person name="Bennetzen J.L."/>
            <person name="Bonawitz N.D."/>
            <person name="Chapple C."/>
            <person name="Cheng C."/>
            <person name="Correa L.G."/>
            <person name="Dacre M."/>
            <person name="DeBarry J."/>
            <person name="Dreyer I."/>
            <person name="Elias M."/>
            <person name="Engstrom E.M."/>
            <person name="Estelle M."/>
            <person name="Feng L."/>
            <person name="Finet C."/>
            <person name="Floyd S.K."/>
            <person name="Frommer W.B."/>
            <person name="Fujita T."/>
            <person name="Gramzow L."/>
            <person name="Gutensohn M."/>
            <person name="Harholt J."/>
            <person name="Hattori M."/>
            <person name="Heyl A."/>
            <person name="Hirai T."/>
            <person name="Hiwatashi Y."/>
            <person name="Ishikawa M."/>
            <person name="Iwata M."/>
            <person name="Karol K.G."/>
            <person name="Koehler B."/>
            <person name="Kolukisaoglu U."/>
            <person name="Kubo M."/>
            <person name="Kurata T."/>
            <person name="Lalonde S."/>
            <person name="Li K."/>
            <person name="Li Y."/>
            <person name="Litt A."/>
            <person name="Lyons E."/>
            <person name="Manning G."/>
            <person name="Maruyama T."/>
            <person name="Michael T.P."/>
            <person name="Mikami K."/>
            <person name="Miyazaki S."/>
            <person name="Morinaga S."/>
            <person name="Murata T."/>
            <person name="Mueller-Roeber B."/>
            <person name="Nelson D.R."/>
            <person name="Obara M."/>
            <person name="Oguri Y."/>
            <person name="Olmstead R.G."/>
            <person name="Onodera N."/>
            <person name="Petersen B.L."/>
            <person name="Pils B."/>
            <person name="Prigge M."/>
            <person name="Rensing S.A."/>
            <person name="Riano-Pachon D.M."/>
            <person name="Roberts A.W."/>
            <person name="Sato Y."/>
            <person name="Scheller H.V."/>
            <person name="Schulz B."/>
            <person name="Schulz C."/>
            <person name="Shakirov E.V."/>
            <person name="Shibagaki N."/>
            <person name="Shinohara N."/>
            <person name="Shippen D.E."/>
            <person name="Soerensen I."/>
            <person name="Sotooka R."/>
            <person name="Sugimoto N."/>
            <person name="Sugita M."/>
            <person name="Sumikawa N."/>
            <person name="Tanurdzic M."/>
            <person name="Theissen G."/>
            <person name="Ulvskov P."/>
            <person name="Wakazuki S."/>
            <person name="Weng J.K."/>
            <person name="Willats W.W."/>
            <person name="Wipf D."/>
            <person name="Wolf P.G."/>
            <person name="Yang L."/>
            <person name="Zimmer A.D."/>
            <person name="Zhu Q."/>
            <person name="Mitros T."/>
            <person name="Hellsten U."/>
            <person name="Loque D."/>
            <person name="Otillar R."/>
            <person name="Salamov A."/>
            <person name="Schmutz J."/>
            <person name="Shapiro H."/>
            <person name="Lindquist E."/>
            <person name="Lucas S."/>
            <person name="Rokhsar D."/>
            <person name="Grigoriev I.V."/>
        </authorList>
    </citation>
    <scope>NUCLEOTIDE SEQUENCE [LARGE SCALE GENOMIC DNA]</scope>
</reference>
<dbReference type="PANTHER" id="PTHR45657:SF1">
    <property type="entry name" value="CRAL-TRIO DOMAIN-CONTAINING PROTEIN YKL091C-RELATED"/>
    <property type="match status" value="1"/>
</dbReference>
<dbReference type="SUPFAM" id="SSF52087">
    <property type="entry name" value="CRAL/TRIO domain"/>
    <property type="match status" value="1"/>
</dbReference>
<dbReference type="Pfam" id="PF03765">
    <property type="entry name" value="CRAL_TRIO_N"/>
    <property type="match status" value="1"/>
</dbReference>
<evidence type="ECO:0000256" key="3">
    <source>
        <dbReference type="ARBA" id="ARBA00022927"/>
    </source>
</evidence>
<evidence type="ECO:0000259" key="6">
    <source>
        <dbReference type="PROSITE" id="PS50191"/>
    </source>
</evidence>
<dbReference type="GO" id="GO:0008526">
    <property type="term" value="F:phosphatidylinositol transfer activity"/>
    <property type="evidence" value="ECO:0000318"/>
    <property type="project" value="GO_Central"/>
</dbReference>
<evidence type="ECO:0000313" key="8">
    <source>
        <dbReference type="Proteomes" id="UP000001514"/>
    </source>
</evidence>
<dbReference type="Proteomes" id="UP000001514">
    <property type="component" value="Unassembled WGS sequence"/>
</dbReference>